<feature type="domain" description="HTH lysR-type" evidence="5">
    <location>
        <begin position="15"/>
        <end position="72"/>
    </location>
</feature>
<dbReference type="Gene3D" id="1.10.10.10">
    <property type="entry name" value="Winged helix-like DNA-binding domain superfamily/Winged helix DNA-binding domain"/>
    <property type="match status" value="1"/>
</dbReference>
<dbReference type="SUPFAM" id="SSF53850">
    <property type="entry name" value="Periplasmic binding protein-like II"/>
    <property type="match status" value="1"/>
</dbReference>
<evidence type="ECO:0000256" key="3">
    <source>
        <dbReference type="ARBA" id="ARBA00023125"/>
    </source>
</evidence>
<evidence type="ECO:0000256" key="1">
    <source>
        <dbReference type="ARBA" id="ARBA00009437"/>
    </source>
</evidence>
<dbReference type="InterPro" id="IPR000847">
    <property type="entry name" value="LysR_HTH_N"/>
</dbReference>
<keyword evidence="2" id="KW-0805">Transcription regulation</keyword>
<keyword evidence="4" id="KW-0804">Transcription</keyword>
<dbReference type="RefSeq" id="WP_315394177.1">
    <property type="nucleotide sequence ID" value="NZ_JBDJLH010000002.1"/>
</dbReference>
<accession>A0ABV0BVS1</accession>
<dbReference type="InterPro" id="IPR036388">
    <property type="entry name" value="WH-like_DNA-bd_sf"/>
</dbReference>
<dbReference type="PANTHER" id="PTHR30126:SF39">
    <property type="entry name" value="HTH-TYPE TRANSCRIPTIONAL REGULATOR CYSL"/>
    <property type="match status" value="1"/>
</dbReference>
<dbReference type="InterPro" id="IPR005119">
    <property type="entry name" value="LysR_subst-bd"/>
</dbReference>
<evidence type="ECO:0000256" key="4">
    <source>
        <dbReference type="ARBA" id="ARBA00023163"/>
    </source>
</evidence>
<dbReference type="InterPro" id="IPR036390">
    <property type="entry name" value="WH_DNA-bd_sf"/>
</dbReference>
<organism evidence="6 7">
    <name type="scientific">Sphingobacterium kitahiroshimense</name>
    <dbReference type="NCBI Taxonomy" id="470446"/>
    <lineage>
        <taxon>Bacteria</taxon>
        <taxon>Pseudomonadati</taxon>
        <taxon>Bacteroidota</taxon>
        <taxon>Sphingobacteriia</taxon>
        <taxon>Sphingobacteriales</taxon>
        <taxon>Sphingobacteriaceae</taxon>
        <taxon>Sphingobacterium</taxon>
    </lineage>
</organism>
<sequence>MILLVFLHHIFDNMVNLEWYRTFKAIYKTGTLTGAAEILFISQPGVSLHLSSLETYVGNKLFDRTGRKMIPTEHGKVLYNALVEPLTKLEEVEKNFQRSTEKHIPTISVGMCFETFQITLEQYVSTLPFNLIISFGEYPEMLDQLDKGILDLIITPKKGVSANIEHEPFSYEKIVLVGGKEVDIDAFKEVLKTKNKGFIEDWLKQQKWYGTTGDMEHLFNFWNLNFGKKPDFRPNYIVPNLNSIVRCLSAGGGLAVVPDFLCNTEIDNGQIQLVWEGDKKLKNTLYFGCRKKTLHQEEIDHIKTLFRKVMAR</sequence>
<dbReference type="PROSITE" id="PS50931">
    <property type="entry name" value="HTH_LYSR"/>
    <property type="match status" value="1"/>
</dbReference>
<dbReference type="EMBL" id="JBDJNQ010000004">
    <property type="protein sequence ID" value="MEN5377649.1"/>
    <property type="molecule type" value="Genomic_DNA"/>
</dbReference>
<keyword evidence="7" id="KW-1185">Reference proteome</keyword>
<protein>
    <submittedName>
        <fullName evidence="6">LysR family transcriptional regulator</fullName>
    </submittedName>
</protein>
<evidence type="ECO:0000256" key="2">
    <source>
        <dbReference type="ARBA" id="ARBA00023015"/>
    </source>
</evidence>
<proteinExistence type="inferred from homology"/>
<name>A0ABV0BVS1_9SPHI</name>
<dbReference type="Proteomes" id="UP001409291">
    <property type="component" value="Unassembled WGS sequence"/>
</dbReference>
<reference evidence="6 7" key="1">
    <citation type="submission" date="2024-04" db="EMBL/GenBank/DDBJ databases">
        <title>WGS of bacteria from Torrens River.</title>
        <authorList>
            <person name="Wyrsch E.R."/>
            <person name="Drigo B."/>
        </authorList>
    </citation>
    <scope>NUCLEOTIDE SEQUENCE [LARGE SCALE GENOMIC DNA]</scope>
    <source>
        <strain evidence="6 7">TWI391</strain>
    </source>
</reference>
<dbReference type="PRINTS" id="PR00039">
    <property type="entry name" value="HTHLYSR"/>
</dbReference>
<evidence type="ECO:0000313" key="6">
    <source>
        <dbReference type="EMBL" id="MEN5377649.1"/>
    </source>
</evidence>
<evidence type="ECO:0000259" key="5">
    <source>
        <dbReference type="PROSITE" id="PS50931"/>
    </source>
</evidence>
<evidence type="ECO:0000313" key="7">
    <source>
        <dbReference type="Proteomes" id="UP001409291"/>
    </source>
</evidence>
<gene>
    <name evidence="6" type="ORF">ABE541_10280</name>
</gene>
<dbReference type="SUPFAM" id="SSF46785">
    <property type="entry name" value="Winged helix' DNA-binding domain"/>
    <property type="match status" value="1"/>
</dbReference>
<comment type="caution">
    <text evidence="6">The sequence shown here is derived from an EMBL/GenBank/DDBJ whole genome shotgun (WGS) entry which is preliminary data.</text>
</comment>
<dbReference type="PANTHER" id="PTHR30126">
    <property type="entry name" value="HTH-TYPE TRANSCRIPTIONAL REGULATOR"/>
    <property type="match status" value="1"/>
</dbReference>
<dbReference type="Pfam" id="PF03466">
    <property type="entry name" value="LysR_substrate"/>
    <property type="match status" value="1"/>
</dbReference>
<comment type="similarity">
    <text evidence="1">Belongs to the LysR transcriptional regulatory family.</text>
</comment>
<dbReference type="CDD" id="cd05466">
    <property type="entry name" value="PBP2_LTTR_substrate"/>
    <property type="match status" value="1"/>
</dbReference>
<keyword evidence="3" id="KW-0238">DNA-binding</keyword>
<dbReference type="Pfam" id="PF00126">
    <property type="entry name" value="HTH_1"/>
    <property type="match status" value="1"/>
</dbReference>